<protein>
    <recommendedName>
        <fullName evidence="3">LysR family transcriptional regulator</fullName>
    </recommendedName>
</protein>
<evidence type="ECO:0008006" key="3">
    <source>
        <dbReference type="Google" id="ProtNLM"/>
    </source>
</evidence>
<organism evidence="1 2">
    <name type="scientific">Pseudomonas fluorescens</name>
    <dbReference type="NCBI Taxonomy" id="294"/>
    <lineage>
        <taxon>Bacteria</taxon>
        <taxon>Pseudomonadati</taxon>
        <taxon>Pseudomonadota</taxon>
        <taxon>Gammaproteobacteria</taxon>
        <taxon>Pseudomonadales</taxon>
        <taxon>Pseudomonadaceae</taxon>
        <taxon>Pseudomonas</taxon>
    </lineage>
</organism>
<reference evidence="1 2" key="1">
    <citation type="submission" date="2019-09" db="EMBL/GenBank/DDBJ databases">
        <authorList>
            <person name="Chandra G."/>
            <person name="Truman W A."/>
        </authorList>
    </citation>
    <scope>NUCLEOTIDE SEQUENCE [LARGE SCALE GENOMIC DNA]</scope>
    <source>
        <strain evidence="1">PS943</strain>
    </source>
</reference>
<name>A0A5E7WRE9_PSEFL</name>
<dbReference type="EMBL" id="CABVJH010000012">
    <property type="protein sequence ID" value="VVQ37406.1"/>
    <property type="molecule type" value="Genomic_DNA"/>
</dbReference>
<dbReference type="AlphaFoldDB" id="A0A5E7WRE9"/>
<dbReference type="Proteomes" id="UP000325645">
    <property type="component" value="Unassembled WGS sequence"/>
</dbReference>
<accession>A0A5E7WRE9</accession>
<evidence type="ECO:0000313" key="1">
    <source>
        <dbReference type="EMBL" id="VVQ37406.1"/>
    </source>
</evidence>
<sequence>MLIAVSPCIHWVNLSSLKFWMYCREDLRKLKRITLLWDYIRAVTEQNRGLLMGESREMLFAD</sequence>
<proteinExistence type="predicted"/>
<gene>
    <name evidence="1" type="ORF">PS943_05239</name>
</gene>
<evidence type="ECO:0000313" key="2">
    <source>
        <dbReference type="Proteomes" id="UP000325645"/>
    </source>
</evidence>